<comment type="caution">
    <text evidence="6">The sequence shown here is derived from an EMBL/GenBank/DDBJ whole genome shotgun (WGS) entry which is preliminary data.</text>
</comment>
<dbReference type="Pfam" id="PF06423">
    <property type="entry name" value="GWT1"/>
    <property type="match status" value="2"/>
</dbReference>
<dbReference type="GO" id="GO:0006506">
    <property type="term" value="P:GPI anchor biosynthetic process"/>
    <property type="evidence" value="ECO:0007669"/>
    <property type="project" value="InterPro"/>
</dbReference>
<proteinExistence type="predicted"/>
<feature type="transmembrane region" description="Helical" evidence="5">
    <location>
        <begin position="306"/>
        <end position="326"/>
    </location>
</feature>
<dbReference type="GO" id="GO:0072659">
    <property type="term" value="P:protein localization to plasma membrane"/>
    <property type="evidence" value="ECO:0007669"/>
    <property type="project" value="TreeGrafter"/>
</dbReference>
<feature type="transmembrane region" description="Helical" evidence="5">
    <location>
        <begin position="98"/>
        <end position="118"/>
    </location>
</feature>
<feature type="transmembrane region" description="Helical" evidence="5">
    <location>
        <begin position="429"/>
        <end position="450"/>
    </location>
</feature>
<dbReference type="InterPro" id="IPR009447">
    <property type="entry name" value="PIGW/GWT1"/>
</dbReference>
<dbReference type="PANTHER" id="PTHR20661:SF0">
    <property type="entry name" value="PHOSPHATIDYLINOSITOL-GLYCAN BIOSYNTHESIS CLASS W PROTEIN"/>
    <property type="match status" value="1"/>
</dbReference>
<keyword evidence="3 5" id="KW-1133">Transmembrane helix</keyword>
<dbReference type="GO" id="GO:0016020">
    <property type="term" value="C:membrane"/>
    <property type="evidence" value="ECO:0007669"/>
    <property type="project" value="UniProtKB-SubCell"/>
</dbReference>
<dbReference type="Proteomes" id="UP000327157">
    <property type="component" value="Chromosome 16"/>
</dbReference>
<sequence length="455" mass="51274">MDYPPDSFNPNKRLKEEFVSNLSGSSMMEIAALTTIILILLLLRHNIGSHRVVDVASKKNDDAVVGSKGWAAYMASLSLGFLLIILPIVLVYTVLAEWMYIWATLLMLLLHFSIPPIMRSHSCHVHNARRCLFGSYSTLKEDPYSIRQNMLSYRVATMIITCFCILAVDFRIFPRRYAKTETYGTGWVRILQAIWNETAIFLSLLSWKTAIQSASPLIILGFVHLLSTTGVDYQVHVAEYGVHWNFFFTLSGVSILTSIINVPAQYSGILGSLILVGYQVCLMHGLNSYLLSNERGADIISQNKEGFFSIFGKCLSLNIFHSYIITITKHIPRVNQTFLYNPITLGYVLAILLVSDFLPGSKTSAIEEAYDRNLLGTFLCQPLNDCLVQSTFLMLKTISYCFFVPANLLTGLVNLMVDALFASAVKARFILIAYTFSLTFIVGFLDFWGIRLKFW</sequence>
<keyword evidence="7" id="KW-1185">Reference proteome</keyword>
<organism evidence="6 7">
    <name type="scientific">Pyrus ussuriensis x Pyrus communis</name>
    <dbReference type="NCBI Taxonomy" id="2448454"/>
    <lineage>
        <taxon>Eukaryota</taxon>
        <taxon>Viridiplantae</taxon>
        <taxon>Streptophyta</taxon>
        <taxon>Embryophyta</taxon>
        <taxon>Tracheophyta</taxon>
        <taxon>Spermatophyta</taxon>
        <taxon>Magnoliopsida</taxon>
        <taxon>eudicotyledons</taxon>
        <taxon>Gunneridae</taxon>
        <taxon>Pentapetalae</taxon>
        <taxon>rosids</taxon>
        <taxon>fabids</taxon>
        <taxon>Rosales</taxon>
        <taxon>Rosaceae</taxon>
        <taxon>Amygdaloideae</taxon>
        <taxon>Maleae</taxon>
        <taxon>Pyrus</taxon>
    </lineage>
</organism>
<feature type="transmembrane region" description="Helical" evidence="5">
    <location>
        <begin position="242"/>
        <end position="262"/>
    </location>
</feature>
<keyword evidence="2 5" id="KW-0812">Transmembrane</keyword>
<feature type="transmembrane region" description="Helical" evidence="5">
    <location>
        <begin position="217"/>
        <end position="236"/>
    </location>
</feature>
<evidence type="ECO:0000256" key="1">
    <source>
        <dbReference type="ARBA" id="ARBA00004141"/>
    </source>
</evidence>
<feature type="transmembrane region" description="Helical" evidence="5">
    <location>
        <begin position="186"/>
        <end position="205"/>
    </location>
</feature>
<evidence type="ECO:0000256" key="4">
    <source>
        <dbReference type="ARBA" id="ARBA00023136"/>
    </source>
</evidence>
<dbReference type="GO" id="GO:0032216">
    <property type="term" value="F:glucosaminyl-phosphatidylinositol O-acyltransferase activity"/>
    <property type="evidence" value="ECO:0007669"/>
    <property type="project" value="TreeGrafter"/>
</dbReference>
<evidence type="ECO:0000313" key="6">
    <source>
        <dbReference type="EMBL" id="KAB2626083.1"/>
    </source>
</evidence>
<protein>
    <submittedName>
        <fullName evidence="6">Uncharacterized protein</fullName>
    </submittedName>
</protein>
<accession>A0A5N5HHK3</accession>
<gene>
    <name evidence="6" type="ORF">D8674_017743</name>
</gene>
<dbReference type="PANTHER" id="PTHR20661">
    <property type="entry name" value="PHOSPHATIDYLINOSITOL-GLYCAN BIOSYNTHESIS CLASS W PROTEIN"/>
    <property type="match status" value="1"/>
</dbReference>
<feature type="transmembrane region" description="Helical" evidence="5">
    <location>
        <begin position="338"/>
        <end position="358"/>
    </location>
</feature>
<reference evidence="7" key="2">
    <citation type="submission" date="2019-10" db="EMBL/GenBank/DDBJ databases">
        <title>A de novo genome assembly of a pear dwarfing rootstock.</title>
        <authorList>
            <person name="Wang F."/>
            <person name="Wang J."/>
            <person name="Li S."/>
            <person name="Zhang Y."/>
            <person name="Fang M."/>
            <person name="Ma L."/>
            <person name="Zhao Y."/>
            <person name="Jiang S."/>
        </authorList>
    </citation>
    <scope>NUCLEOTIDE SEQUENCE [LARGE SCALE GENOMIC DNA]</scope>
</reference>
<dbReference type="EMBL" id="SMOL01000160">
    <property type="protein sequence ID" value="KAB2626083.1"/>
    <property type="molecule type" value="Genomic_DNA"/>
</dbReference>
<dbReference type="AlphaFoldDB" id="A0A5N5HHK3"/>
<evidence type="ECO:0000256" key="5">
    <source>
        <dbReference type="SAM" id="Phobius"/>
    </source>
</evidence>
<evidence type="ECO:0000256" key="3">
    <source>
        <dbReference type="ARBA" id="ARBA00022989"/>
    </source>
</evidence>
<feature type="transmembrane region" description="Helical" evidence="5">
    <location>
        <begin position="397"/>
        <end position="417"/>
    </location>
</feature>
<reference evidence="6 7" key="1">
    <citation type="submission" date="2019-09" db="EMBL/GenBank/DDBJ databases">
        <authorList>
            <person name="Ou C."/>
        </authorList>
    </citation>
    <scope>NUCLEOTIDE SEQUENCE [LARGE SCALE GENOMIC DNA]</scope>
    <source>
        <strain evidence="6">S2</strain>
        <tissue evidence="6">Leaf</tissue>
    </source>
</reference>
<name>A0A5N5HHK3_9ROSA</name>
<evidence type="ECO:0000313" key="7">
    <source>
        <dbReference type="Proteomes" id="UP000327157"/>
    </source>
</evidence>
<evidence type="ECO:0000256" key="2">
    <source>
        <dbReference type="ARBA" id="ARBA00022692"/>
    </source>
</evidence>
<keyword evidence="4 5" id="KW-0472">Membrane</keyword>
<feature type="transmembrane region" description="Helical" evidence="5">
    <location>
        <begin position="155"/>
        <end position="174"/>
    </location>
</feature>
<comment type="subcellular location">
    <subcellularLocation>
        <location evidence="1">Membrane</location>
        <topology evidence="1">Multi-pass membrane protein</topology>
    </subcellularLocation>
</comment>
<feature type="transmembrane region" description="Helical" evidence="5">
    <location>
        <begin position="70"/>
        <end position="92"/>
    </location>
</feature>
<feature type="transmembrane region" description="Helical" evidence="5">
    <location>
        <begin position="20"/>
        <end position="43"/>
    </location>
</feature>
<dbReference type="OrthoDB" id="15270at2759"/>
<reference evidence="6 7" key="3">
    <citation type="submission" date="2019-11" db="EMBL/GenBank/DDBJ databases">
        <title>A de novo genome assembly of a pear dwarfing rootstock.</title>
        <authorList>
            <person name="Wang F."/>
            <person name="Wang J."/>
            <person name="Li S."/>
            <person name="Zhang Y."/>
            <person name="Fang M."/>
            <person name="Ma L."/>
            <person name="Zhao Y."/>
            <person name="Jiang S."/>
        </authorList>
    </citation>
    <scope>NUCLEOTIDE SEQUENCE [LARGE SCALE GENOMIC DNA]</scope>
    <source>
        <strain evidence="6">S2</strain>
        <tissue evidence="6">Leaf</tissue>
    </source>
</reference>
<feature type="transmembrane region" description="Helical" evidence="5">
    <location>
        <begin position="269"/>
        <end position="286"/>
    </location>
</feature>
<dbReference type="GO" id="GO:0005783">
    <property type="term" value="C:endoplasmic reticulum"/>
    <property type="evidence" value="ECO:0007669"/>
    <property type="project" value="TreeGrafter"/>
</dbReference>